<reference evidence="1" key="1">
    <citation type="journal article" date="2020" name="mSystems">
        <title>Genome- and Community-Level Interaction Insights into Carbon Utilization and Element Cycling Functions of Hydrothermarchaeota in Hydrothermal Sediment.</title>
        <authorList>
            <person name="Zhou Z."/>
            <person name="Liu Y."/>
            <person name="Xu W."/>
            <person name="Pan J."/>
            <person name="Luo Z.H."/>
            <person name="Li M."/>
        </authorList>
    </citation>
    <scope>NUCLEOTIDE SEQUENCE [LARGE SCALE GENOMIC DNA]</scope>
    <source>
        <strain evidence="1">SpSt-1071</strain>
    </source>
</reference>
<organism evidence="1">
    <name type="scientific">Thermus caliditerrae</name>
    <dbReference type="NCBI Taxonomy" id="1330700"/>
    <lineage>
        <taxon>Bacteria</taxon>
        <taxon>Thermotogati</taxon>
        <taxon>Deinococcota</taxon>
        <taxon>Deinococci</taxon>
        <taxon>Thermales</taxon>
        <taxon>Thermaceae</taxon>
        <taxon>Thermus</taxon>
    </lineage>
</organism>
<protein>
    <submittedName>
        <fullName evidence="1">LacI family DNA-binding transcriptional regulator</fullName>
    </submittedName>
</protein>
<evidence type="ECO:0000313" key="1">
    <source>
        <dbReference type="EMBL" id="HHM67426.1"/>
    </source>
</evidence>
<keyword evidence="1" id="KW-0238">DNA-binding</keyword>
<name>A0A7C5RE07_9DEIN</name>
<dbReference type="Pfam" id="PF13384">
    <property type="entry name" value="HTH_23"/>
    <property type="match status" value="1"/>
</dbReference>
<sequence>MSYSARLRRLKELGLPGRAIADLLGVSESTVSRLLRDEGRAERFFRKEERQKVLLALEADPQGLLRRWLFARTKESLRRRYPWIPEDDLEALVLTWLRRRAPGLFS</sequence>
<dbReference type="Gene3D" id="1.10.260.40">
    <property type="entry name" value="lambda repressor-like DNA-binding domains"/>
    <property type="match status" value="1"/>
</dbReference>
<dbReference type="AlphaFoldDB" id="A0A7C5RE07"/>
<gene>
    <name evidence="1" type="ORF">ENM28_01660</name>
</gene>
<dbReference type="EMBL" id="DRXE01000062">
    <property type="protein sequence ID" value="HHM67426.1"/>
    <property type="molecule type" value="Genomic_DNA"/>
</dbReference>
<proteinExistence type="predicted"/>
<comment type="caution">
    <text evidence="1">The sequence shown here is derived from an EMBL/GenBank/DDBJ whole genome shotgun (WGS) entry which is preliminary data.</text>
</comment>
<dbReference type="InterPro" id="IPR010982">
    <property type="entry name" value="Lambda_DNA-bd_dom_sf"/>
</dbReference>
<accession>A0A7C5RE07</accession>
<dbReference type="GO" id="GO:0003677">
    <property type="term" value="F:DNA binding"/>
    <property type="evidence" value="ECO:0007669"/>
    <property type="project" value="UniProtKB-KW"/>
</dbReference>